<gene>
    <name evidence="1" type="ORF">EJF14_10577</name>
</gene>
<name>A0ACD0WDN1_CLALS</name>
<reference evidence="2" key="1">
    <citation type="journal article" date="2019" name="MBio">
        <title>Comparative genomics for the elucidation of multidrug resistance (MDR) in Candida lusitaniae.</title>
        <authorList>
            <person name="Kannan A."/>
            <person name="Asner S.A."/>
            <person name="Trachsel E."/>
            <person name="Kelly S."/>
            <person name="Parker J."/>
            <person name="Sanglard D."/>
        </authorList>
    </citation>
    <scope>NUCLEOTIDE SEQUENCE [LARGE SCALE GENOMIC DNA]</scope>
    <source>
        <strain evidence="2">P1</strain>
    </source>
</reference>
<keyword evidence="2" id="KW-1185">Reference proteome</keyword>
<dbReference type="Proteomes" id="UP000326582">
    <property type="component" value="Chromosome 1"/>
</dbReference>
<protein>
    <submittedName>
        <fullName evidence="1">Uncharacterized protein</fullName>
    </submittedName>
</protein>
<organism evidence="1 2">
    <name type="scientific">Clavispora lusitaniae</name>
    <name type="common">Candida lusitaniae</name>
    <dbReference type="NCBI Taxonomy" id="36911"/>
    <lineage>
        <taxon>Eukaryota</taxon>
        <taxon>Fungi</taxon>
        <taxon>Dikarya</taxon>
        <taxon>Ascomycota</taxon>
        <taxon>Saccharomycotina</taxon>
        <taxon>Pichiomycetes</taxon>
        <taxon>Metschnikowiaceae</taxon>
        <taxon>Clavispora</taxon>
    </lineage>
</organism>
<dbReference type="EMBL" id="CP038484">
    <property type="protein sequence ID" value="QFZ25481.1"/>
    <property type="molecule type" value="Genomic_DNA"/>
</dbReference>
<sequence>MPLPYKYGWSVVLPFSSTFLFPMLFTTFVNVLLFALCAAAFPVKRLYRPSSPVFSLIAHHEGAVFQYHLLKYNGKELLLNADEQAFFGRVRASEGYVLNLPGSVKSGNATQSIANTTNVHVDPKTYQLTIAPNAANATHGFGISKQKLTFRNSTEFLACPSNSYRGEYRVYWGNHNKTACPNKARGYNIELIVQTDAAINYNPSTNNNTLPGLSNTTLSNSLSPPTKRSKKWLFF</sequence>
<evidence type="ECO:0000313" key="1">
    <source>
        <dbReference type="EMBL" id="QFZ25481.1"/>
    </source>
</evidence>
<accession>A0ACD0WDN1</accession>
<evidence type="ECO:0000313" key="2">
    <source>
        <dbReference type="Proteomes" id="UP000326582"/>
    </source>
</evidence>
<proteinExistence type="predicted"/>